<protein>
    <submittedName>
        <fullName evidence="2">Uncharacterized protein</fullName>
    </submittedName>
</protein>
<evidence type="ECO:0000256" key="1">
    <source>
        <dbReference type="SAM" id="MobiDB-lite"/>
    </source>
</evidence>
<feature type="region of interest" description="Disordered" evidence="1">
    <location>
        <begin position="1"/>
        <end position="20"/>
    </location>
</feature>
<name>A0A9P8LA60_9PEZI</name>
<reference evidence="2" key="1">
    <citation type="submission" date="2021-03" db="EMBL/GenBank/DDBJ databases">
        <title>Comparative genomics and phylogenomic investigation of the class Geoglossomycetes provide insights into ecological specialization and systematics.</title>
        <authorList>
            <person name="Melie T."/>
            <person name="Pirro S."/>
            <person name="Miller A.N."/>
            <person name="Quandt A."/>
        </authorList>
    </citation>
    <scope>NUCLEOTIDE SEQUENCE</scope>
    <source>
        <strain evidence="2">CAQ_001_2017</strain>
    </source>
</reference>
<sequence>ILPGSNRSITNEMATAGSGDDVNRARESFASLLAFYTDRDSAGSADIRIGVAAGTVPSEEQAEEFRKELEEALKS</sequence>
<dbReference type="Proteomes" id="UP000750711">
    <property type="component" value="Unassembled WGS sequence"/>
</dbReference>
<keyword evidence="3" id="KW-1185">Reference proteome</keyword>
<feature type="non-terminal residue" evidence="2">
    <location>
        <position position="1"/>
    </location>
</feature>
<feature type="compositionally biased region" description="Polar residues" evidence="1">
    <location>
        <begin position="1"/>
        <end position="13"/>
    </location>
</feature>
<proteinExistence type="predicted"/>
<organism evidence="2 3">
    <name type="scientific">Trichoglossum hirsutum</name>
    <dbReference type="NCBI Taxonomy" id="265104"/>
    <lineage>
        <taxon>Eukaryota</taxon>
        <taxon>Fungi</taxon>
        <taxon>Dikarya</taxon>
        <taxon>Ascomycota</taxon>
        <taxon>Pezizomycotina</taxon>
        <taxon>Geoglossomycetes</taxon>
        <taxon>Geoglossales</taxon>
        <taxon>Geoglossaceae</taxon>
        <taxon>Trichoglossum</taxon>
    </lineage>
</organism>
<dbReference type="AlphaFoldDB" id="A0A9P8LA60"/>
<evidence type="ECO:0000313" key="2">
    <source>
        <dbReference type="EMBL" id="KAH0558459.1"/>
    </source>
</evidence>
<comment type="caution">
    <text evidence="2">The sequence shown here is derived from an EMBL/GenBank/DDBJ whole genome shotgun (WGS) entry which is preliminary data.</text>
</comment>
<evidence type="ECO:0000313" key="3">
    <source>
        <dbReference type="Proteomes" id="UP000750711"/>
    </source>
</evidence>
<gene>
    <name evidence="2" type="ORF">GP486_004880</name>
</gene>
<dbReference type="EMBL" id="JAGHQM010000838">
    <property type="protein sequence ID" value="KAH0558459.1"/>
    <property type="molecule type" value="Genomic_DNA"/>
</dbReference>
<accession>A0A9P8LA60</accession>